<dbReference type="GO" id="GO:0005506">
    <property type="term" value="F:iron ion binding"/>
    <property type="evidence" value="ECO:0007669"/>
    <property type="project" value="InterPro"/>
</dbReference>
<sequence>METLASTVLTTASIVVFYLLLLTCLVLLLILGFRSLRSNKKPGAPGPKPWPLIGSLHLMDGYKIPFAAFTELSQKYGNIFSIKLGNSWCVVVNDPKDVKEVLITKGAHFDGRPTLRRFDVLFGGDKENSLAFCNNSMAQKKRRQILQKFTFPHLNSDLGITLDRLCQEECNQLIAIIQEKASFCETIDLKPLIIKGCANIFSQYFCSTERFDYENYNFAQYCNSFDEIFWEVNNGRAVDFLPWLMPFYENSTACFAMKKATCVVRSFVKEFIINAKRLSQGPHANSSTPKDFLDTIMVYLNDEKSLKQEAILTSQTALFALEDILGGHSAVANIILRILYDISLQKEYAAKITGQIEIVQSDKIGLISLEEKHRLPVIVAAMHETIRLTCSPIVPHQATQDSSIGGHLVPKDTVIFVNNHALNMSDKFWNSPSKYDPIRFIDTSTGDFVKPSHFQPFSMGKRSCMGYKMVHNIAFSLVANILLHFDLESPSNSEKSIPLGMLALPSKPFEFTIRPKQKKKLSRNNFQRRNFA</sequence>
<proteinExistence type="evidence at transcript level"/>
<organism evidence="10">
    <name type="scientific">Paracyclopina nana</name>
    <name type="common">Marine copepod</name>
    <dbReference type="NCBI Taxonomy" id="565004"/>
    <lineage>
        <taxon>Eukaryota</taxon>
        <taxon>Metazoa</taxon>
        <taxon>Ecdysozoa</taxon>
        <taxon>Arthropoda</taxon>
        <taxon>Crustacea</taxon>
        <taxon>Multicrustacea</taxon>
        <taxon>Hexanauplia</taxon>
        <taxon>Copepoda</taxon>
        <taxon>Cyclopoida</taxon>
        <taxon>Cyclopettidae</taxon>
        <taxon>Paracyclopina</taxon>
    </lineage>
</organism>
<dbReference type="GO" id="GO:0016705">
    <property type="term" value="F:oxidoreductase activity, acting on paired donors, with incorporation or reduction of molecular oxygen"/>
    <property type="evidence" value="ECO:0007669"/>
    <property type="project" value="InterPro"/>
</dbReference>
<evidence type="ECO:0000256" key="7">
    <source>
        <dbReference type="PIRSR" id="PIRSR602401-1"/>
    </source>
</evidence>
<comment type="similarity">
    <text evidence="2 8">Belongs to the cytochrome P450 family.</text>
</comment>
<keyword evidence="3 7" id="KW-0479">Metal-binding</keyword>
<keyword evidence="4 8" id="KW-0560">Oxidoreductase</keyword>
<evidence type="ECO:0000256" key="5">
    <source>
        <dbReference type="ARBA" id="ARBA00023004"/>
    </source>
</evidence>
<evidence type="ECO:0000256" key="3">
    <source>
        <dbReference type="ARBA" id="ARBA00022723"/>
    </source>
</evidence>
<dbReference type="InterPro" id="IPR002401">
    <property type="entry name" value="Cyt_P450_E_grp-I"/>
</dbReference>
<dbReference type="GO" id="GO:0004497">
    <property type="term" value="F:monooxygenase activity"/>
    <property type="evidence" value="ECO:0007669"/>
    <property type="project" value="UniProtKB-KW"/>
</dbReference>
<feature type="transmembrane region" description="Helical" evidence="9">
    <location>
        <begin position="12"/>
        <end position="33"/>
    </location>
</feature>
<evidence type="ECO:0000256" key="1">
    <source>
        <dbReference type="ARBA" id="ARBA00001971"/>
    </source>
</evidence>
<evidence type="ECO:0000256" key="2">
    <source>
        <dbReference type="ARBA" id="ARBA00010617"/>
    </source>
</evidence>
<protein>
    <submittedName>
        <fullName evidence="10">Cytochrome P450 307F1</fullName>
    </submittedName>
</protein>
<name>A0A0F7J1T6_PARNA</name>
<gene>
    <name evidence="10" type="primary">CYP307F1</name>
</gene>
<dbReference type="InterPro" id="IPR017972">
    <property type="entry name" value="Cyt_P450_CS"/>
</dbReference>
<evidence type="ECO:0000313" key="10">
    <source>
        <dbReference type="EMBL" id="AKH03498.1"/>
    </source>
</evidence>
<dbReference type="GO" id="GO:0020037">
    <property type="term" value="F:heme binding"/>
    <property type="evidence" value="ECO:0007669"/>
    <property type="project" value="InterPro"/>
</dbReference>
<keyword evidence="9" id="KW-1133">Transmembrane helix</keyword>
<dbReference type="PANTHER" id="PTHR24303">
    <property type="entry name" value="HEME-BINDING MONOOXYGENASE FAMILY"/>
    <property type="match status" value="1"/>
</dbReference>
<dbReference type="EMBL" id="KP899566">
    <property type="protein sequence ID" value="AKH03498.1"/>
    <property type="molecule type" value="mRNA"/>
</dbReference>
<dbReference type="SUPFAM" id="SSF48264">
    <property type="entry name" value="Cytochrome P450"/>
    <property type="match status" value="1"/>
</dbReference>
<reference evidence="10" key="1">
    <citation type="journal article" date="2015" name="Environ. Sci. Technol.">
        <title>Identification of the Full 46 Cytochrome P450 (CYP) Complement and Modulation of CYP Expression in Response to Water-Accommodated Fractions of Crude Oil in the Cyclopoid Copepod Paracyclopina nana.</title>
        <authorList>
            <person name="Han J."/>
            <person name="Won E.J."/>
            <person name="Kim H.S."/>
            <person name="Nelson D.R."/>
            <person name="Lee S.J."/>
            <person name="Park H.G."/>
            <person name="Lee J.S."/>
        </authorList>
    </citation>
    <scope>NUCLEOTIDE SEQUENCE</scope>
</reference>
<dbReference type="InterPro" id="IPR036396">
    <property type="entry name" value="Cyt_P450_sf"/>
</dbReference>
<feature type="binding site" description="axial binding residue" evidence="7">
    <location>
        <position position="464"/>
    </location>
    <ligand>
        <name>heme</name>
        <dbReference type="ChEBI" id="CHEBI:30413"/>
    </ligand>
    <ligandPart>
        <name>Fe</name>
        <dbReference type="ChEBI" id="CHEBI:18248"/>
    </ligandPart>
</feature>
<dbReference type="PROSITE" id="PS00086">
    <property type="entry name" value="CYTOCHROME_P450"/>
    <property type="match status" value="1"/>
</dbReference>
<evidence type="ECO:0000256" key="8">
    <source>
        <dbReference type="RuleBase" id="RU000461"/>
    </source>
</evidence>
<dbReference type="AlphaFoldDB" id="A0A0F7J1T6"/>
<accession>A0A0F7J1T6</accession>
<evidence type="ECO:0000256" key="9">
    <source>
        <dbReference type="SAM" id="Phobius"/>
    </source>
</evidence>
<comment type="cofactor">
    <cofactor evidence="1 7">
        <name>heme</name>
        <dbReference type="ChEBI" id="CHEBI:30413"/>
    </cofactor>
</comment>
<keyword evidence="9" id="KW-0812">Transmembrane</keyword>
<evidence type="ECO:0000256" key="4">
    <source>
        <dbReference type="ARBA" id="ARBA00023002"/>
    </source>
</evidence>
<dbReference type="Gene3D" id="1.10.630.10">
    <property type="entry name" value="Cytochrome P450"/>
    <property type="match status" value="1"/>
</dbReference>
<keyword evidence="6 8" id="KW-0503">Monooxygenase</keyword>
<keyword evidence="9" id="KW-0472">Membrane</keyword>
<dbReference type="PRINTS" id="PR00463">
    <property type="entry name" value="EP450I"/>
</dbReference>
<evidence type="ECO:0000256" key="6">
    <source>
        <dbReference type="ARBA" id="ARBA00023033"/>
    </source>
</evidence>
<keyword evidence="7 8" id="KW-0349">Heme</keyword>
<dbReference type="InterPro" id="IPR001128">
    <property type="entry name" value="Cyt_P450"/>
</dbReference>
<keyword evidence="5 7" id="KW-0408">Iron</keyword>
<dbReference type="Pfam" id="PF00067">
    <property type="entry name" value="p450"/>
    <property type="match status" value="1"/>
</dbReference>
<dbReference type="PANTHER" id="PTHR24303:SF27">
    <property type="entry name" value="CYTOCHROME P450 307B1"/>
    <property type="match status" value="1"/>
</dbReference>